<protein>
    <submittedName>
        <fullName evidence="1">Uncharacterized protein</fullName>
    </submittedName>
</protein>
<gene>
    <name evidence="1" type="ORF">CAEBREN_32539</name>
</gene>
<organism evidence="2">
    <name type="scientific">Caenorhabditis brenneri</name>
    <name type="common">Nematode worm</name>
    <dbReference type="NCBI Taxonomy" id="135651"/>
    <lineage>
        <taxon>Eukaryota</taxon>
        <taxon>Metazoa</taxon>
        <taxon>Ecdysozoa</taxon>
        <taxon>Nematoda</taxon>
        <taxon>Chromadorea</taxon>
        <taxon>Rhabditida</taxon>
        <taxon>Rhabditina</taxon>
        <taxon>Rhabditomorpha</taxon>
        <taxon>Rhabditoidea</taxon>
        <taxon>Rhabditidae</taxon>
        <taxon>Peloderinae</taxon>
        <taxon>Caenorhabditis</taxon>
    </lineage>
</organism>
<dbReference type="InParanoid" id="G0N0C2"/>
<name>G0N0C2_CAEBE</name>
<evidence type="ECO:0000313" key="2">
    <source>
        <dbReference type="Proteomes" id="UP000008068"/>
    </source>
</evidence>
<dbReference type="HOGENOM" id="CLU_3413271_0_0_1"/>
<dbReference type="Proteomes" id="UP000008068">
    <property type="component" value="Unassembled WGS sequence"/>
</dbReference>
<dbReference type="AlphaFoldDB" id="G0N0C2"/>
<dbReference type="EMBL" id="GL379824">
    <property type="protein sequence ID" value="EGT48948.1"/>
    <property type="molecule type" value="Genomic_DNA"/>
</dbReference>
<sequence>MDASRFPLMRLPVAGSKNVLRILKPIQL</sequence>
<keyword evidence="2" id="KW-1185">Reference proteome</keyword>
<accession>G0N0C2</accession>
<proteinExistence type="predicted"/>
<reference evidence="2" key="1">
    <citation type="submission" date="2011-07" db="EMBL/GenBank/DDBJ databases">
        <authorList>
            <consortium name="Caenorhabditis brenneri Sequencing and Analysis Consortium"/>
            <person name="Wilson R.K."/>
        </authorList>
    </citation>
    <scope>NUCLEOTIDE SEQUENCE [LARGE SCALE GENOMIC DNA]</scope>
    <source>
        <strain evidence="2">PB2801</strain>
    </source>
</reference>
<evidence type="ECO:0000313" key="1">
    <source>
        <dbReference type="EMBL" id="EGT48948.1"/>
    </source>
</evidence>